<reference evidence="2 3" key="1">
    <citation type="submission" date="2006-02" db="EMBL/GenBank/DDBJ databases">
        <authorList>
            <person name="Moran M.A."/>
            <person name="Kjelleberg S."/>
            <person name="Egan S."/>
            <person name="Saunders N."/>
            <person name="Thomas T."/>
            <person name="Ferriera S."/>
            <person name="Johnson J."/>
            <person name="Kravitz S."/>
            <person name="Halpern A."/>
            <person name="Remington K."/>
            <person name="Beeson K."/>
            <person name="Tran B."/>
            <person name="Rogers Y.-H."/>
            <person name="Friedman R."/>
            <person name="Venter J.C."/>
        </authorList>
    </citation>
    <scope>NUCLEOTIDE SEQUENCE [LARGE SCALE GENOMIC DNA]</scope>
    <source>
        <strain evidence="2 3">D2</strain>
    </source>
</reference>
<gene>
    <name evidence="2" type="ORF">PTD2_09419</name>
</gene>
<dbReference type="RefSeq" id="WP_009839258.1">
    <property type="nucleotide sequence ID" value="NZ_AAOH01000012.1"/>
</dbReference>
<dbReference type="EMBL" id="AAOH01000012">
    <property type="protein sequence ID" value="EAR26555.1"/>
    <property type="molecule type" value="Genomic_DNA"/>
</dbReference>
<keyword evidence="3" id="KW-1185">Reference proteome</keyword>
<comment type="caution">
    <text evidence="2">The sequence shown here is derived from an EMBL/GenBank/DDBJ whole genome shotgun (WGS) entry which is preliminary data.</text>
</comment>
<sequence length="191" mass="21240">MFMLNKFSQLLLSAGLMVASGLVMAEQAKTTVIKLEKDLSDVKVLVDEGQGSQFIQFDTSELGSAELDEKINQLPADTQEKVRKLLAKMESGEGKNVFIMDDKTIETFSDGDDTSHKMVFISNGDELNFDIPSPPDAPDIPAEPHKVKMMKFAFEMAGEEGHEFMLIKTLLQKAKLNPEQIDEIQTLLNSK</sequence>
<evidence type="ECO:0008006" key="4">
    <source>
        <dbReference type="Google" id="ProtNLM"/>
    </source>
</evidence>
<feature type="chain" id="PRO_5002667330" description="Orphan protein" evidence="1">
    <location>
        <begin position="26"/>
        <end position="191"/>
    </location>
</feature>
<feature type="signal peptide" evidence="1">
    <location>
        <begin position="1"/>
        <end position="25"/>
    </location>
</feature>
<keyword evidence="1" id="KW-0732">Signal</keyword>
<name>A4CFB7_9GAMM</name>
<organism evidence="2 3">
    <name type="scientific">Pseudoalteromonas tunicata D2</name>
    <dbReference type="NCBI Taxonomy" id="87626"/>
    <lineage>
        <taxon>Bacteria</taxon>
        <taxon>Pseudomonadati</taxon>
        <taxon>Pseudomonadota</taxon>
        <taxon>Gammaproteobacteria</taxon>
        <taxon>Alteromonadales</taxon>
        <taxon>Pseudoalteromonadaceae</taxon>
        <taxon>Pseudoalteromonas</taxon>
    </lineage>
</organism>
<proteinExistence type="predicted"/>
<accession>A4CFB7</accession>
<dbReference type="Proteomes" id="UP000006201">
    <property type="component" value="Unassembled WGS sequence"/>
</dbReference>
<dbReference type="HOGENOM" id="CLU_1420393_0_0_6"/>
<evidence type="ECO:0000256" key="1">
    <source>
        <dbReference type="SAM" id="SignalP"/>
    </source>
</evidence>
<evidence type="ECO:0000313" key="2">
    <source>
        <dbReference type="EMBL" id="EAR26555.1"/>
    </source>
</evidence>
<evidence type="ECO:0000313" key="3">
    <source>
        <dbReference type="Proteomes" id="UP000006201"/>
    </source>
</evidence>
<dbReference type="AlphaFoldDB" id="A4CFB7"/>
<dbReference type="OrthoDB" id="6313801at2"/>
<protein>
    <recommendedName>
        <fullName evidence="4">Orphan protein</fullName>
    </recommendedName>
</protein>